<evidence type="ECO:0000313" key="3">
    <source>
        <dbReference type="Proteomes" id="UP000327013"/>
    </source>
</evidence>
<evidence type="ECO:0000256" key="1">
    <source>
        <dbReference type="SAM" id="MobiDB-lite"/>
    </source>
</evidence>
<sequence>MRRPPEAGAPDRRINSTLRRLRRKKTAGFSSQSAVMGCSLKQAAAVQGYRAAAPDGADQQGAMVPSKPSLPGPLYGENTA</sequence>
<feature type="region of interest" description="Disordered" evidence="1">
    <location>
        <begin position="54"/>
        <end position="80"/>
    </location>
</feature>
<protein>
    <submittedName>
        <fullName evidence="2">Uncharacterized protein</fullName>
    </submittedName>
</protein>
<proteinExistence type="predicted"/>
<accession>A0A5N6RRA6</accession>
<keyword evidence="3" id="KW-1185">Reference proteome</keyword>
<feature type="region of interest" description="Disordered" evidence="1">
    <location>
        <begin position="1"/>
        <end position="20"/>
    </location>
</feature>
<name>A0A5N6RRA6_9ROSI</name>
<dbReference type="EMBL" id="CM017328">
    <property type="protein sequence ID" value="KAE8124792.1"/>
    <property type="molecule type" value="Genomic_DNA"/>
</dbReference>
<dbReference type="AlphaFoldDB" id="A0A5N6RRA6"/>
<organism evidence="2 3">
    <name type="scientific">Carpinus fangiana</name>
    <dbReference type="NCBI Taxonomy" id="176857"/>
    <lineage>
        <taxon>Eukaryota</taxon>
        <taxon>Viridiplantae</taxon>
        <taxon>Streptophyta</taxon>
        <taxon>Embryophyta</taxon>
        <taxon>Tracheophyta</taxon>
        <taxon>Spermatophyta</taxon>
        <taxon>Magnoliopsida</taxon>
        <taxon>eudicotyledons</taxon>
        <taxon>Gunneridae</taxon>
        <taxon>Pentapetalae</taxon>
        <taxon>rosids</taxon>
        <taxon>fabids</taxon>
        <taxon>Fagales</taxon>
        <taxon>Betulaceae</taxon>
        <taxon>Carpinus</taxon>
    </lineage>
</organism>
<evidence type="ECO:0000313" key="2">
    <source>
        <dbReference type="EMBL" id="KAE8124792.1"/>
    </source>
</evidence>
<dbReference type="Proteomes" id="UP000327013">
    <property type="component" value="Chromosome 8"/>
</dbReference>
<gene>
    <name evidence="2" type="ORF">FH972_019645</name>
</gene>
<reference evidence="2 3" key="1">
    <citation type="submission" date="2019-06" db="EMBL/GenBank/DDBJ databases">
        <title>A chromosomal-level reference genome of Carpinus fangiana (Coryloideae, Betulaceae).</title>
        <authorList>
            <person name="Yang X."/>
            <person name="Wang Z."/>
            <person name="Zhang L."/>
            <person name="Hao G."/>
            <person name="Liu J."/>
            <person name="Yang Y."/>
        </authorList>
    </citation>
    <scope>NUCLEOTIDE SEQUENCE [LARGE SCALE GENOMIC DNA]</scope>
    <source>
        <strain evidence="2">Cfa_2016G</strain>
        <tissue evidence="2">Leaf</tissue>
    </source>
</reference>